<keyword evidence="5 10" id="KW-0032">Aminotransferase</keyword>
<keyword evidence="7" id="KW-0663">Pyridoxal phosphate</keyword>
<dbReference type="PANTHER" id="PTHR43807">
    <property type="entry name" value="FI04487P"/>
    <property type="match status" value="1"/>
</dbReference>
<evidence type="ECO:0000313" key="10">
    <source>
        <dbReference type="EMBL" id="PRP76242.1"/>
    </source>
</evidence>
<proteinExistence type="inferred from homology"/>
<dbReference type="InterPro" id="IPR004839">
    <property type="entry name" value="Aminotransferase_I/II_large"/>
</dbReference>
<dbReference type="EMBL" id="MDYQ01000338">
    <property type="protein sequence ID" value="PRP76242.1"/>
    <property type="molecule type" value="Genomic_DNA"/>
</dbReference>
<sequence>MLPNRDSALQTSAIRKMTTVSETITKKPLAQRLNHLSAQSVWTEFTPLANQYSAINLGQGFPDFPADKFIIDAASNAVLNHLNQYTRSMGHVRLVNALAAHFSDQFGRHIDPLKEVVVLMGATEALYATIQAIVNPGDEVILIEPFYDSYPVDIVLAGGTPKYVPLRYEGGENSSDFTLNFQELEAAITSKTKAIMINTPQNIPGKVYSRQELEKIAEIVKRHDLLLISDEVYEPMVYDQSTHVKPASLPDMFERTITIGSAGKSFSVTGWKTGWVIAPPHLSEAIWIVHQNVAFTANTPSQEAIAVGFERIKKEDPDYFKNLSKDFQKKRDLLCDRLRSAGLNPIVPQGSYFVLADISRVDEKHYFDEKSGVARDYQFARWLVKEIGVAAIPPSAFYSRDNAHLVENFVRFCFCKKEETIRSAGERLQKLKEYLK</sequence>
<dbReference type="EC" id="2.6.1.7" evidence="4"/>
<dbReference type="FunFam" id="3.90.1150.10:FF:000021">
    <property type="entry name" value="Kynurenine--oxoglutarate transaminase 3"/>
    <property type="match status" value="1"/>
</dbReference>
<evidence type="ECO:0000256" key="8">
    <source>
        <dbReference type="ARBA" id="ARBA00024016"/>
    </source>
</evidence>
<dbReference type="STRING" id="1890364.A0A2P6MWZ3"/>
<dbReference type="Pfam" id="PF00155">
    <property type="entry name" value="Aminotran_1_2"/>
    <property type="match status" value="1"/>
</dbReference>
<keyword evidence="11" id="KW-1185">Reference proteome</keyword>
<dbReference type="GO" id="GO:0070189">
    <property type="term" value="P:kynurenine metabolic process"/>
    <property type="evidence" value="ECO:0007669"/>
    <property type="project" value="UniProtKB-ARBA"/>
</dbReference>
<evidence type="ECO:0000259" key="9">
    <source>
        <dbReference type="Pfam" id="PF00155"/>
    </source>
</evidence>
<dbReference type="InterPro" id="IPR015424">
    <property type="entry name" value="PyrdxlP-dep_Trfase"/>
</dbReference>
<dbReference type="GO" id="GO:0030170">
    <property type="term" value="F:pyridoxal phosphate binding"/>
    <property type="evidence" value="ECO:0007669"/>
    <property type="project" value="InterPro"/>
</dbReference>
<feature type="domain" description="Aminotransferase class I/classII large" evidence="9">
    <location>
        <begin position="55"/>
        <end position="427"/>
    </location>
</feature>
<evidence type="ECO:0000313" key="11">
    <source>
        <dbReference type="Proteomes" id="UP000241769"/>
    </source>
</evidence>
<evidence type="ECO:0000256" key="6">
    <source>
        <dbReference type="ARBA" id="ARBA00022679"/>
    </source>
</evidence>
<dbReference type="AlphaFoldDB" id="A0A2P6MWZ3"/>
<reference evidence="10 11" key="1">
    <citation type="journal article" date="2018" name="Genome Biol. Evol.">
        <title>Multiple Roots of Fruiting Body Formation in Amoebozoa.</title>
        <authorList>
            <person name="Hillmann F."/>
            <person name="Forbes G."/>
            <person name="Novohradska S."/>
            <person name="Ferling I."/>
            <person name="Riege K."/>
            <person name="Groth M."/>
            <person name="Westermann M."/>
            <person name="Marz M."/>
            <person name="Spaller T."/>
            <person name="Winckler T."/>
            <person name="Schaap P."/>
            <person name="Glockner G."/>
        </authorList>
    </citation>
    <scope>NUCLEOTIDE SEQUENCE [LARGE SCALE GENOMIC DNA]</scope>
    <source>
        <strain evidence="10 11">Jena</strain>
    </source>
</reference>
<evidence type="ECO:0000256" key="3">
    <source>
        <dbReference type="ARBA" id="ARBA00011738"/>
    </source>
</evidence>
<comment type="cofactor">
    <cofactor evidence="1">
        <name>pyridoxal 5'-phosphate</name>
        <dbReference type="ChEBI" id="CHEBI:597326"/>
    </cofactor>
</comment>
<dbReference type="InterPro" id="IPR051326">
    <property type="entry name" value="Kynurenine-oxoglutarate_AT"/>
</dbReference>
<name>A0A2P6MWZ3_9EUKA</name>
<dbReference type="InterPro" id="IPR015421">
    <property type="entry name" value="PyrdxlP-dep_Trfase_major"/>
</dbReference>
<dbReference type="FunFam" id="3.40.640.10:FF:000024">
    <property type="entry name" value="Kynurenine--oxoglutarate transaminase 3"/>
    <property type="match status" value="1"/>
</dbReference>
<gene>
    <name evidence="10" type="ORF">PROFUN_15309</name>
</gene>
<comment type="subunit">
    <text evidence="3">Homodimer.</text>
</comment>
<dbReference type="InParanoid" id="A0A2P6MWZ3"/>
<organism evidence="10 11">
    <name type="scientific">Planoprotostelium fungivorum</name>
    <dbReference type="NCBI Taxonomy" id="1890364"/>
    <lineage>
        <taxon>Eukaryota</taxon>
        <taxon>Amoebozoa</taxon>
        <taxon>Evosea</taxon>
        <taxon>Variosea</taxon>
        <taxon>Cavosteliida</taxon>
        <taxon>Cavosteliaceae</taxon>
        <taxon>Planoprotostelium</taxon>
    </lineage>
</organism>
<evidence type="ECO:0000256" key="5">
    <source>
        <dbReference type="ARBA" id="ARBA00022576"/>
    </source>
</evidence>
<comment type="caution">
    <text evidence="10">The sequence shown here is derived from an EMBL/GenBank/DDBJ whole genome shotgun (WGS) entry which is preliminary data.</text>
</comment>
<dbReference type="SUPFAM" id="SSF53383">
    <property type="entry name" value="PLP-dependent transferases"/>
    <property type="match status" value="1"/>
</dbReference>
<evidence type="ECO:0000256" key="7">
    <source>
        <dbReference type="ARBA" id="ARBA00022898"/>
    </source>
</evidence>
<dbReference type="PANTHER" id="PTHR43807:SF20">
    <property type="entry name" value="FI04487P"/>
    <property type="match status" value="1"/>
</dbReference>
<evidence type="ECO:0000256" key="2">
    <source>
        <dbReference type="ARBA" id="ARBA00007441"/>
    </source>
</evidence>
<protein>
    <recommendedName>
        <fullName evidence="4">kynurenine--oxoglutarate transaminase</fullName>
        <ecNumber evidence="4">2.6.1.7</ecNumber>
    </recommendedName>
</protein>
<keyword evidence="6 10" id="KW-0808">Transferase</keyword>
<dbReference type="InterPro" id="IPR015422">
    <property type="entry name" value="PyrdxlP-dep_Trfase_small"/>
</dbReference>
<dbReference type="CDD" id="cd00609">
    <property type="entry name" value="AAT_like"/>
    <property type="match status" value="1"/>
</dbReference>
<dbReference type="Proteomes" id="UP000241769">
    <property type="component" value="Unassembled WGS sequence"/>
</dbReference>
<dbReference type="GO" id="GO:0005739">
    <property type="term" value="C:mitochondrion"/>
    <property type="evidence" value="ECO:0007669"/>
    <property type="project" value="TreeGrafter"/>
</dbReference>
<comment type="similarity">
    <text evidence="2">Belongs to the class-I pyridoxal-phosphate-dependent aminotransferase family.</text>
</comment>
<dbReference type="OrthoDB" id="2414662at2759"/>
<comment type="pathway">
    <text evidence="8">Amino-acid degradation; L-kynurenine degradation; kynurenate from L-kynurenine: step 1/2.</text>
</comment>
<accession>A0A2P6MWZ3</accession>
<dbReference type="GO" id="GO:0016212">
    <property type="term" value="F:kynurenine-oxoglutarate transaminase activity"/>
    <property type="evidence" value="ECO:0007669"/>
    <property type="project" value="UniProtKB-EC"/>
</dbReference>
<dbReference type="Gene3D" id="3.40.640.10">
    <property type="entry name" value="Type I PLP-dependent aspartate aminotransferase-like (Major domain)"/>
    <property type="match status" value="1"/>
</dbReference>
<dbReference type="FunCoup" id="A0A2P6MWZ3">
    <property type="interactions" value="332"/>
</dbReference>
<evidence type="ECO:0000256" key="4">
    <source>
        <dbReference type="ARBA" id="ARBA00012751"/>
    </source>
</evidence>
<evidence type="ECO:0000256" key="1">
    <source>
        <dbReference type="ARBA" id="ARBA00001933"/>
    </source>
</evidence>
<dbReference type="Gene3D" id="3.90.1150.10">
    <property type="entry name" value="Aspartate Aminotransferase, domain 1"/>
    <property type="match status" value="1"/>
</dbReference>